<dbReference type="Proteomes" id="UP001231649">
    <property type="component" value="Chromosome 3"/>
</dbReference>
<evidence type="ECO:0000313" key="1">
    <source>
        <dbReference type="EMBL" id="KAJ8719374.1"/>
    </source>
</evidence>
<name>A0ACC2QJP8_9NEOP</name>
<comment type="caution">
    <text evidence="1">The sequence shown here is derived from an EMBL/GenBank/DDBJ whole genome shotgun (WGS) entry which is preliminary data.</text>
</comment>
<gene>
    <name evidence="1" type="ORF">PYW08_011549</name>
</gene>
<reference evidence="1" key="1">
    <citation type="submission" date="2023-03" db="EMBL/GenBank/DDBJ databases">
        <title>Chromosome-level genomes of two armyworms, Mythimna separata and Mythimna loreyi, provide insights into the biosynthesis and reception of sex pheromones.</title>
        <authorList>
            <person name="Zhao H."/>
        </authorList>
    </citation>
    <scope>NUCLEOTIDE SEQUENCE</scope>
    <source>
        <strain evidence="1">BeijingLab</strain>
    </source>
</reference>
<organism evidence="1 2">
    <name type="scientific">Mythimna loreyi</name>
    <dbReference type="NCBI Taxonomy" id="667449"/>
    <lineage>
        <taxon>Eukaryota</taxon>
        <taxon>Metazoa</taxon>
        <taxon>Ecdysozoa</taxon>
        <taxon>Arthropoda</taxon>
        <taxon>Hexapoda</taxon>
        <taxon>Insecta</taxon>
        <taxon>Pterygota</taxon>
        <taxon>Neoptera</taxon>
        <taxon>Endopterygota</taxon>
        <taxon>Lepidoptera</taxon>
        <taxon>Glossata</taxon>
        <taxon>Ditrysia</taxon>
        <taxon>Noctuoidea</taxon>
        <taxon>Noctuidae</taxon>
        <taxon>Noctuinae</taxon>
        <taxon>Hadenini</taxon>
        <taxon>Mythimna</taxon>
    </lineage>
</organism>
<protein>
    <submittedName>
        <fullName evidence="1">Uncharacterized protein</fullName>
    </submittedName>
</protein>
<accession>A0ACC2QJP8</accession>
<dbReference type="EMBL" id="CM056779">
    <property type="protein sequence ID" value="KAJ8719374.1"/>
    <property type="molecule type" value="Genomic_DNA"/>
</dbReference>
<evidence type="ECO:0000313" key="2">
    <source>
        <dbReference type="Proteomes" id="UP001231649"/>
    </source>
</evidence>
<sequence>MLYSELPLDYKNTFGRYLFQFKCIGLDFFDESVNYFNRNRVKLLLFSLTFYPFMFGQFTLISQISADNFLETVRVLPVNVMFFQNAVKMTITLVRKSDIRDMLLDVGELWPKHLEAEDPKAAILKAWLRRIKIPLDLFLIYASINLALFETTPFLINMWNMSQGVRDYNVLPFQPPGWWEVNSLLSYLLTYLWMVISTIPVQMCMYLPFDMTVVIMTSNVSVLFRLLQVDLENAIKMHDGEDQVQENDKMSDLESYEEVKRIVKIHQQLLRIADQLSSIFGLVIFIHMVSASLVICFFGFLAVVCSGLADTIANLLTVLNAMITIFLLTLSGQFLCDTSSEIADAAYQSYWYESNEKVKKLILIIIIRAQRPSYLTALGFSELTLRSFSKIISSAWTYFSLLIQVYEET</sequence>
<keyword evidence="2" id="KW-1185">Reference proteome</keyword>
<proteinExistence type="predicted"/>